<name>A0A512D0F8_9MICO</name>
<gene>
    <name evidence="1" type="ORF">TAE01_17480</name>
</gene>
<evidence type="ECO:0000313" key="2">
    <source>
        <dbReference type="Proteomes" id="UP000321534"/>
    </source>
</evidence>
<dbReference type="RefSeq" id="WP_147065469.1">
    <property type="nucleotide sequence ID" value="NZ_BAAARO010000026.1"/>
</dbReference>
<proteinExistence type="predicted"/>
<dbReference type="AlphaFoldDB" id="A0A512D0F8"/>
<keyword evidence="2" id="KW-1185">Reference proteome</keyword>
<dbReference type="EMBL" id="BJYX01000007">
    <property type="protein sequence ID" value="GEO29938.1"/>
    <property type="molecule type" value="Genomic_DNA"/>
</dbReference>
<accession>A0A512D0F8</accession>
<dbReference type="PROSITE" id="PS51257">
    <property type="entry name" value="PROKAR_LIPOPROTEIN"/>
    <property type="match status" value="1"/>
</dbReference>
<reference evidence="1 2" key="1">
    <citation type="submission" date="2019-07" db="EMBL/GenBank/DDBJ databases">
        <title>Whole genome shotgun sequence of Terrabacter aerolatus NBRC 106305.</title>
        <authorList>
            <person name="Hosoyama A."/>
            <person name="Uohara A."/>
            <person name="Ohji S."/>
            <person name="Ichikawa N."/>
        </authorList>
    </citation>
    <scope>NUCLEOTIDE SEQUENCE [LARGE SCALE GENOMIC DNA]</scope>
    <source>
        <strain evidence="1 2">NBRC 106305</strain>
    </source>
</reference>
<organism evidence="1 2">
    <name type="scientific">Terrabacter aerolatus</name>
    <dbReference type="NCBI Taxonomy" id="422442"/>
    <lineage>
        <taxon>Bacteria</taxon>
        <taxon>Bacillati</taxon>
        <taxon>Actinomycetota</taxon>
        <taxon>Actinomycetes</taxon>
        <taxon>Micrococcales</taxon>
        <taxon>Intrasporangiaceae</taxon>
        <taxon>Terrabacter</taxon>
    </lineage>
</organism>
<evidence type="ECO:0000313" key="1">
    <source>
        <dbReference type="EMBL" id="GEO29938.1"/>
    </source>
</evidence>
<comment type="caution">
    <text evidence="1">The sequence shown here is derived from an EMBL/GenBank/DDBJ whole genome shotgun (WGS) entry which is preliminary data.</text>
</comment>
<protein>
    <submittedName>
        <fullName evidence="1">Uncharacterized protein</fullName>
    </submittedName>
</protein>
<dbReference type="Proteomes" id="UP000321534">
    <property type="component" value="Unassembled WGS sequence"/>
</dbReference>
<sequence length="108" mass="11277">MAIKHLVVTASAAAVILVSGCGATRQGPAERETVAPDASQTFLAITAAHFCSVQGSSYQNPKAMADAYAATPSYPGLTATQVTGLTDRLARDAAFHRRLTTLIKRTCP</sequence>